<sequence length="720" mass="80846">MTSQSIAPLSLRDRHIATLKQMLNLNTSPSTLLKSPGGDLAWKVLVYDELGQDIIGPLLTVKELRDLGVTLHVSLKSDRGPVDEVAAVYFIMPTRDNITRIGKDLAEGLYESYYLNFIAPIPRDLLEDLATAALESNSQQNITKIYDQYLDFITLEDELFCLRQTGRDSVSYYALNRPQMRDEDMNEITGAIVDSLFSVCVTLGSVPIIRCSKGEFAEIIGQKLDKKLRENLRDSRNSLFSTDSMATGALSFQRPLLVILDRSTDLASLLHHTWTYQALAHDVFDFKLNRVEIEEVDETRVLSDGRHPSKKRTYDLIPTDKFWKQQKGNPFPIVAESIQEELEKYRQSEDEVKRLKHAMGIEGDAQDLAISLLNDTTSRLTSAVSSLPELLEKKRLLDAHTNIATALLDEIKKRKLDIFFETEEKLMSKQVQEKSLMEVLSDPAAGTPEDKLRLFLIHYICTPTMTQGELDQYMTILRGSNCTCLDAITYIKRWKSLSKGSVASQAREGGTTTMGMFSNLVTKASKFAMEGVKNLVVKQYGIEGDAQDLAISLLNDTTSRLTSAVSSLPELLEKKRLLDAHTNIATALLDEIKKRKLDIFFETEEKLMSKQVQEKSLMEVLSDPAAGTPEDKLRLFLIHYICTPTMTQGELDQYMTILRGSNCTCLDAITYIKRWKSLSKGSVASQAREGGTTTMGTILEMSGTNSDLGPSRGHWDWDLD</sequence>
<dbReference type="AlphaFoldDB" id="A0A813YSS8"/>
<organism evidence="2 3">
    <name type="scientific">Adineta steineri</name>
    <dbReference type="NCBI Taxonomy" id="433720"/>
    <lineage>
        <taxon>Eukaryota</taxon>
        <taxon>Metazoa</taxon>
        <taxon>Spiralia</taxon>
        <taxon>Gnathifera</taxon>
        <taxon>Rotifera</taxon>
        <taxon>Eurotatoria</taxon>
        <taxon>Bdelloidea</taxon>
        <taxon>Adinetida</taxon>
        <taxon>Adinetidae</taxon>
        <taxon>Adineta</taxon>
    </lineage>
</organism>
<dbReference type="SUPFAM" id="SSF56815">
    <property type="entry name" value="Sec1/munc18-like (SM) proteins"/>
    <property type="match status" value="2"/>
</dbReference>
<name>A0A813YSS8_9BILA</name>
<reference evidence="2" key="1">
    <citation type="submission" date="2021-02" db="EMBL/GenBank/DDBJ databases">
        <authorList>
            <person name="Nowell W R."/>
        </authorList>
    </citation>
    <scope>NUCLEOTIDE SEQUENCE</scope>
</reference>
<dbReference type="Gene3D" id="1.25.40.60">
    <property type="match status" value="2"/>
</dbReference>
<evidence type="ECO:0000313" key="3">
    <source>
        <dbReference type="Proteomes" id="UP000663845"/>
    </source>
</evidence>
<dbReference type="InterPro" id="IPR001619">
    <property type="entry name" value="Sec1-like"/>
</dbReference>
<evidence type="ECO:0008006" key="4">
    <source>
        <dbReference type="Google" id="ProtNLM"/>
    </source>
</evidence>
<protein>
    <recommendedName>
        <fullName evidence="4">Sec1-like protein</fullName>
    </recommendedName>
</protein>
<dbReference type="Gene3D" id="3.40.50.2060">
    <property type="match status" value="1"/>
</dbReference>
<accession>A0A813YSS8</accession>
<evidence type="ECO:0000313" key="2">
    <source>
        <dbReference type="EMBL" id="CAF0888545.1"/>
    </source>
</evidence>
<proteinExistence type="inferred from homology"/>
<dbReference type="EMBL" id="CAJNOG010000071">
    <property type="protein sequence ID" value="CAF0888545.1"/>
    <property type="molecule type" value="Genomic_DNA"/>
</dbReference>
<dbReference type="PANTHER" id="PTHR11679">
    <property type="entry name" value="VESICLE PROTEIN SORTING-ASSOCIATED"/>
    <property type="match status" value="1"/>
</dbReference>
<dbReference type="Proteomes" id="UP000663845">
    <property type="component" value="Unassembled WGS sequence"/>
</dbReference>
<dbReference type="InterPro" id="IPR036045">
    <property type="entry name" value="Sec1-like_sf"/>
</dbReference>
<comment type="caution">
    <text evidence="2">The sequence shown here is derived from an EMBL/GenBank/DDBJ whole genome shotgun (WGS) entry which is preliminary data.</text>
</comment>
<dbReference type="InterPro" id="IPR043154">
    <property type="entry name" value="Sec-1-like_dom1"/>
</dbReference>
<dbReference type="InterPro" id="IPR043127">
    <property type="entry name" value="Sec-1-like_dom3a"/>
</dbReference>
<dbReference type="GO" id="GO:0016192">
    <property type="term" value="P:vesicle-mediated transport"/>
    <property type="evidence" value="ECO:0007669"/>
    <property type="project" value="InterPro"/>
</dbReference>
<comment type="similarity">
    <text evidence="1">Belongs to the STXBP/unc-18/SEC1 family.</text>
</comment>
<dbReference type="Pfam" id="PF00995">
    <property type="entry name" value="Sec1"/>
    <property type="match status" value="2"/>
</dbReference>
<dbReference type="Gene3D" id="3.40.50.1910">
    <property type="match status" value="1"/>
</dbReference>
<gene>
    <name evidence="2" type="ORF">JYZ213_LOCUS9889</name>
</gene>
<dbReference type="InterPro" id="IPR027482">
    <property type="entry name" value="Sec1-like_dom2"/>
</dbReference>
<evidence type="ECO:0000256" key="1">
    <source>
        <dbReference type="ARBA" id="ARBA00009884"/>
    </source>
</evidence>
<dbReference type="Gene3D" id="3.90.830.10">
    <property type="entry name" value="Syntaxin Binding Protein 1, Chain A, domain 2"/>
    <property type="match status" value="1"/>
</dbReference>